<evidence type="ECO:0000313" key="2">
    <source>
        <dbReference type="Proteomes" id="UP000757232"/>
    </source>
</evidence>
<dbReference type="OrthoDB" id="2120038at2759"/>
<sequence>MSLSVLRVVSRPARSLPTTVVRQSRCASSAAHDDHHHEEYDPNVYPKETFFTPFWRRTVLVIAGLITYAKFAPEEYKAGKTLPNGEHETPWLTRVLAHYAPSIENWVKTNEQHLVQTEERAQNTLTQQSAKLPPWPTRNRVIRFEQASPHRIPVGGVPDLSDLVVKP</sequence>
<dbReference type="Proteomes" id="UP000757232">
    <property type="component" value="Unassembled WGS sequence"/>
</dbReference>
<keyword evidence="2" id="KW-1185">Reference proteome</keyword>
<reference evidence="1" key="1">
    <citation type="submission" date="2016-06" db="EMBL/GenBank/DDBJ databases">
        <title>Draft Genome sequence of the fungus Inonotus baumii.</title>
        <authorList>
            <person name="Zhu H."/>
            <person name="Lin W."/>
        </authorList>
    </citation>
    <scope>NUCLEOTIDE SEQUENCE</scope>
    <source>
        <strain evidence="1">821</strain>
    </source>
</reference>
<gene>
    <name evidence="1" type="ORF">A7U60_g6122</name>
</gene>
<dbReference type="EMBL" id="LNZH02000198">
    <property type="protein sequence ID" value="OCB86948.1"/>
    <property type="molecule type" value="Genomic_DNA"/>
</dbReference>
<dbReference type="InterPro" id="IPR034444">
    <property type="entry name" value="Nuo17.8"/>
</dbReference>
<evidence type="ECO:0000313" key="1">
    <source>
        <dbReference type="EMBL" id="OCB86948.1"/>
    </source>
</evidence>
<comment type="caution">
    <text evidence="1">The sequence shown here is derived from an EMBL/GenBank/DDBJ whole genome shotgun (WGS) entry which is preliminary data.</text>
</comment>
<protein>
    <submittedName>
        <fullName evidence="1">Uncharacterized protein</fullName>
    </submittedName>
</protein>
<dbReference type="PANTHER" id="PTHR42100">
    <property type="entry name" value="OXIDOREDUCTASE 178 KDA SUBUNIT, PUTATIVE (AFU_ORTHOLOGUE AFUA_8G04320)-RELATED"/>
    <property type="match status" value="1"/>
</dbReference>
<dbReference type="GO" id="GO:0005739">
    <property type="term" value="C:mitochondrion"/>
    <property type="evidence" value="ECO:0007669"/>
    <property type="project" value="InterPro"/>
</dbReference>
<organism evidence="1 2">
    <name type="scientific">Sanghuangporus baumii</name>
    <name type="common">Phellinus baumii</name>
    <dbReference type="NCBI Taxonomy" id="108892"/>
    <lineage>
        <taxon>Eukaryota</taxon>
        <taxon>Fungi</taxon>
        <taxon>Dikarya</taxon>
        <taxon>Basidiomycota</taxon>
        <taxon>Agaricomycotina</taxon>
        <taxon>Agaricomycetes</taxon>
        <taxon>Hymenochaetales</taxon>
        <taxon>Hymenochaetaceae</taxon>
        <taxon>Sanghuangporus</taxon>
    </lineage>
</organism>
<dbReference type="AlphaFoldDB" id="A0A9Q5HVU5"/>
<name>A0A9Q5HVU5_SANBA</name>
<proteinExistence type="predicted"/>
<dbReference type="PANTHER" id="PTHR42100:SF1">
    <property type="entry name" value="OXIDOREDUCTASE 178 KDA SUBUNIT, PUTATIVE (AFU_ORTHOLOGUE AFUA_8G04320)-RELATED"/>
    <property type="match status" value="1"/>
</dbReference>
<accession>A0A9Q5HVU5</accession>